<sequence length="40" mass="4743">MWITGGFCFNSTCNINFLFSYFTNYNYFNISISLTYNHAL</sequence>
<evidence type="ECO:0000313" key="1">
    <source>
        <dbReference type="EMBL" id="EEJ72976.1"/>
    </source>
</evidence>
<organism evidence="1 2">
    <name type="scientific">Lactobacillus ultunensis DSM 16047</name>
    <dbReference type="NCBI Taxonomy" id="525365"/>
    <lineage>
        <taxon>Bacteria</taxon>
        <taxon>Bacillati</taxon>
        <taxon>Bacillota</taxon>
        <taxon>Bacilli</taxon>
        <taxon>Lactobacillales</taxon>
        <taxon>Lactobacillaceae</taxon>
        <taxon>Lactobacillus</taxon>
    </lineage>
</organism>
<gene>
    <name evidence="1" type="ORF">HMPREF0548_0146</name>
</gene>
<reference evidence="1 2" key="1">
    <citation type="submission" date="2009-01" db="EMBL/GenBank/DDBJ databases">
        <authorList>
            <person name="Qin X."/>
            <person name="Bachman B."/>
            <person name="Battles P."/>
            <person name="Bell A."/>
            <person name="Bess C."/>
            <person name="Bickham C."/>
            <person name="Chaboub L."/>
            <person name="Chen D."/>
            <person name="Coyle M."/>
            <person name="Deiros D.R."/>
            <person name="Dinh H."/>
            <person name="Forbes L."/>
            <person name="Fowler G."/>
            <person name="Francisco L."/>
            <person name="Fu Q."/>
            <person name="Gubbala S."/>
            <person name="Hale W."/>
            <person name="Han Y."/>
            <person name="Hemphill L."/>
            <person name="Highlander S.K."/>
            <person name="Hirani K."/>
            <person name="Hogues M."/>
            <person name="Jackson L."/>
            <person name="Jakkamsetti A."/>
            <person name="Javaid M."/>
            <person name="Jiang H."/>
            <person name="Korchina V."/>
            <person name="Kovar C."/>
            <person name="Lara F."/>
            <person name="Lee S."/>
            <person name="Mata R."/>
            <person name="Mathew T."/>
            <person name="Moen C."/>
            <person name="Morales K."/>
            <person name="Munidasa M."/>
            <person name="Nazareth L."/>
            <person name="Ngo R."/>
            <person name="Nguyen L."/>
            <person name="Okwuonu G."/>
            <person name="Ongeri F."/>
            <person name="Patil S."/>
            <person name="Petrosino J."/>
            <person name="Pham C."/>
            <person name="Pham P."/>
            <person name="Pu L.-L."/>
            <person name="Puazo M."/>
            <person name="Raj R."/>
            <person name="Reid J."/>
            <person name="Rouhana J."/>
            <person name="Saada N."/>
            <person name="Shang Y."/>
            <person name="Simmons D."/>
            <person name="Thornton R."/>
            <person name="Warren J."/>
            <person name="Weissenberger G."/>
            <person name="Zhang J."/>
            <person name="Zhang L."/>
            <person name="Zhou C."/>
            <person name="Zhu D."/>
            <person name="Muzny D."/>
            <person name="Worley K."/>
            <person name="Gibbs R."/>
        </authorList>
    </citation>
    <scope>NUCLEOTIDE SEQUENCE [LARGE SCALE GENOMIC DNA]</scope>
    <source>
        <strain evidence="1 2">DSM 16047</strain>
    </source>
</reference>
<dbReference type="HOGENOM" id="CLU_3291721_0_0_9"/>
<dbReference type="AlphaFoldDB" id="C2EKF0"/>
<comment type="caution">
    <text evidence="1">The sequence shown here is derived from an EMBL/GenBank/DDBJ whole genome shotgun (WGS) entry which is preliminary data.</text>
</comment>
<dbReference type="EMBL" id="ACGU01000011">
    <property type="protein sequence ID" value="EEJ72976.1"/>
    <property type="molecule type" value="Genomic_DNA"/>
</dbReference>
<accession>C2EKF0</accession>
<evidence type="ECO:0000313" key="2">
    <source>
        <dbReference type="Proteomes" id="UP000005583"/>
    </source>
</evidence>
<name>C2EKF0_9LACO</name>
<protein>
    <submittedName>
        <fullName evidence="1">Uncharacterized protein</fullName>
    </submittedName>
</protein>
<dbReference type="Proteomes" id="UP000005583">
    <property type="component" value="Unassembled WGS sequence"/>
</dbReference>
<proteinExistence type="predicted"/>
<keyword evidence="2" id="KW-1185">Reference proteome</keyword>